<evidence type="ECO:0000313" key="2">
    <source>
        <dbReference type="EMBL" id="CAH9081410.1"/>
    </source>
</evidence>
<evidence type="ECO:0000259" key="1">
    <source>
        <dbReference type="Pfam" id="PF13456"/>
    </source>
</evidence>
<dbReference type="Gene3D" id="3.30.420.10">
    <property type="entry name" value="Ribonuclease H-like superfamily/Ribonuclease H"/>
    <property type="match status" value="1"/>
</dbReference>
<accession>A0A9P1E682</accession>
<dbReference type="PANTHER" id="PTHR47074:SF11">
    <property type="entry name" value="REVERSE TRANSCRIPTASE-LIKE PROTEIN"/>
    <property type="match status" value="1"/>
</dbReference>
<dbReference type="SUPFAM" id="SSF53098">
    <property type="entry name" value="Ribonuclease H-like"/>
    <property type="match status" value="1"/>
</dbReference>
<dbReference type="InterPro" id="IPR044730">
    <property type="entry name" value="RNase_H-like_dom_plant"/>
</dbReference>
<dbReference type="InterPro" id="IPR036397">
    <property type="entry name" value="RNaseH_sf"/>
</dbReference>
<name>A0A9P1E682_CUSEU</name>
<dbReference type="AlphaFoldDB" id="A0A9P1E682"/>
<feature type="domain" description="RNase H type-1" evidence="1">
    <location>
        <begin position="87"/>
        <end position="202"/>
    </location>
</feature>
<dbReference type="CDD" id="cd06222">
    <property type="entry name" value="RNase_H_like"/>
    <property type="match status" value="1"/>
</dbReference>
<dbReference type="GO" id="GO:0004523">
    <property type="term" value="F:RNA-DNA hybrid ribonuclease activity"/>
    <property type="evidence" value="ECO:0007669"/>
    <property type="project" value="InterPro"/>
</dbReference>
<dbReference type="Proteomes" id="UP001152484">
    <property type="component" value="Unassembled WGS sequence"/>
</dbReference>
<reference evidence="2" key="1">
    <citation type="submission" date="2022-07" db="EMBL/GenBank/DDBJ databases">
        <authorList>
            <person name="Macas J."/>
            <person name="Novak P."/>
            <person name="Neumann P."/>
        </authorList>
    </citation>
    <scope>NUCLEOTIDE SEQUENCE</scope>
</reference>
<dbReference type="InterPro" id="IPR052929">
    <property type="entry name" value="RNase_H-like_EbsB-rel"/>
</dbReference>
<keyword evidence="3" id="KW-1185">Reference proteome</keyword>
<dbReference type="EMBL" id="CAMAPE010000014">
    <property type="protein sequence ID" value="CAH9081410.1"/>
    <property type="molecule type" value="Genomic_DNA"/>
</dbReference>
<evidence type="ECO:0000313" key="3">
    <source>
        <dbReference type="Proteomes" id="UP001152484"/>
    </source>
</evidence>
<gene>
    <name evidence="2" type="ORF">CEURO_LOCUS7894</name>
</gene>
<dbReference type="GO" id="GO:0003676">
    <property type="term" value="F:nucleic acid binding"/>
    <property type="evidence" value="ECO:0007669"/>
    <property type="project" value="InterPro"/>
</dbReference>
<dbReference type="InterPro" id="IPR012337">
    <property type="entry name" value="RNaseH-like_sf"/>
</dbReference>
<comment type="caution">
    <text evidence="2">The sequence shown here is derived from an EMBL/GenBank/DDBJ whole genome shotgun (WGS) entry which is preliminary data.</text>
</comment>
<dbReference type="Pfam" id="PF13456">
    <property type="entry name" value="RVT_3"/>
    <property type="match status" value="1"/>
</dbReference>
<dbReference type="InterPro" id="IPR002156">
    <property type="entry name" value="RNaseH_domain"/>
</dbReference>
<sequence>MGWMKSVFQIKQGLELQSIAWGCWGLWGERNARVWQRRELGAASVMLTARNYVDVWLQVQRGRLQGAGGMPQSQIWHLPASGWFKLNVDAARDDAGSGLGWVVRNDSGDFVAGGVKPGGGSCSPLEAELLSTQEALSWLKDREWDFVEVEPDSLPTIHEISNGSSISTVGILAEDTRAISSKFTFKFIRRSANKIAHELARVARSLSNSHSWIEFLLIVFWMLCLLI</sequence>
<dbReference type="OrthoDB" id="1215078at2759"/>
<organism evidence="2 3">
    <name type="scientific">Cuscuta europaea</name>
    <name type="common">European dodder</name>
    <dbReference type="NCBI Taxonomy" id="41803"/>
    <lineage>
        <taxon>Eukaryota</taxon>
        <taxon>Viridiplantae</taxon>
        <taxon>Streptophyta</taxon>
        <taxon>Embryophyta</taxon>
        <taxon>Tracheophyta</taxon>
        <taxon>Spermatophyta</taxon>
        <taxon>Magnoliopsida</taxon>
        <taxon>eudicotyledons</taxon>
        <taxon>Gunneridae</taxon>
        <taxon>Pentapetalae</taxon>
        <taxon>asterids</taxon>
        <taxon>lamiids</taxon>
        <taxon>Solanales</taxon>
        <taxon>Convolvulaceae</taxon>
        <taxon>Cuscuteae</taxon>
        <taxon>Cuscuta</taxon>
        <taxon>Cuscuta subgen. Cuscuta</taxon>
    </lineage>
</organism>
<protein>
    <recommendedName>
        <fullName evidence="1">RNase H type-1 domain-containing protein</fullName>
    </recommendedName>
</protein>
<dbReference type="PANTHER" id="PTHR47074">
    <property type="entry name" value="BNAC02G40300D PROTEIN"/>
    <property type="match status" value="1"/>
</dbReference>
<proteinExistence type="predicted"/>